<accession>A0AAD3SPL9</accession>
<name>A0AAD3SPL9_NEPGR</name>
<organism evidence="1 2">
    <name type="scientific">Nepenthes gracilis</name>
    <name type="common">Slender pitcher plant</name>
    <dbReference type="NCBI Taxonomy" id="150966"/>
    <lineage>
        <taxon>Eukaryota</taxon>
        <taxon>Viridiplantae</taxon>
        <taxon>Streptophyta</taxon>
        <taxon>Embryophyta</taxon>
        <taxon>Tracheophyta</taxon>
        <taxon>Spermatophyta</taxon>
        <taxon>Magnoliopsida</taxon>
        <taxon>eudicotyledons</taxon>
        <taxon>Gunneridae</taxon>
        <taxon>Pentapetalae</taxon>
        <taxon>Caryophyllales</taxon>
        <taxon>Nepenthaceae</taxon>
        <taxon>Nepenthes</taxon>
    </lineage>
</organism>
<dbReference type="EMBL" id="BSYO01000013">
    <property type="protein sequence ID" value="GMH14297.1"/>
    <property type="molecule type" value="Genomic_DNA"/>
</dbReference>
<evidence type="ECO:0000313" key="2">
    <source>
        <dbReference type="Proteomes" id="UP001279734"/>
    </source>
</evidence>
<reference evidence="1" key="1">
    <citation type="submission" date="2023-05" db="EMBL/GenBank/DDBJ databases">
        <title>Nepenthes gracilis genome sequencing.</title>
        <authorList>
            <person name="Fukushima K."/>
        </authorList>
    </citation>
    <scope>NUCLEOTIDE SEQUENCE</scope>
    <source>
        <strain evidence="1">SING2019-196</strain>
    </source>
</reference>
<dbReference type="Proteomes" id="UP001279734">
    <property type="component" value="Unassembled WGS sequence"/>
</dbReference>
<dbReference type="AlphaFoldDB" id="A0AAD3SPL9"/>
<gene>
    <name evidence="1" type="ORF">Nepgr_016138</name>
</gene>
<protein>
    <submittedName>
        <fullName evidence="1">Uncharacterized protein</fullName>
    </submittedName>
</protein>
<sequence length="69" mass="8222">MHGGTRDFSNGLQTLTRKSFRVACCFGMNAKFAIFTPQSSSCRRRRKLKREFEDSWVTRKEDQSMWRKK</sequence>
<comment type="caution">
    <text evidence="1">The sequence shown here is derived from an EMBL/GenBank/DDBJ whole genome shotgun (WGS) entry which is preliminary data.</text>
</comment>
<keyword evidence="2" id="KW-1185">Reference proteome</keyword>
<proteinExistence type="predicted"/>
<evidence type="ECO:0000313" key="1">
    <source>
        <dbReference type="EMBL" id="GMH14297.1"/>
    </source>
</evidence>